<evidence type="ECO:0000256" key="2">
    <source>
        <dbReference type="ARBA" id="ARBA00022737"/>
    </source>
</evidence>
<reference evidence="6 7" key="1">
    <citation type="journal article" date="2021" name="Commun. Biol.">
        <title>The genome of Shorea leprosula (Dipterocarpaceae) highlights the ecological relevance of drought in aseasonal tropical rainforests.</title>
        <authorList>
            <person name="Ng K.K.S."/>
            <person name="Kobayashi M.J."/>
            <person name="Fawcett J.A."/>
            <person name="Hatakeyama M."/>
            <person name="Paape T."/>
            <person name="Ng C.H."/>
            <person name="Ang C.C."/>
            <person name="Tnah L.H."/>
            <person name="Lee C.T."/>
            <person name="Nishiyama T."/>
            <person name="Sese J."/>
            <person name="O'Brien M.J."/>
            <person name="Copetti D."/>
            <person name="Mohd Noor M.I."/>
            <person name="Ong R.C."/>
            <person name="Putra M."/>
            <person name="Sireger I.Z."/>
            <person name="Indrioko S."/>
            <person name="Kosugi Y."/>
            <person name="Izuno A."/>
            <person name="Isagi Y."/>
            <person name="Lee S.L."/>
            <person name="Shimizu K.K."/>
        </authorList>
    </citation>
    <scope>NUCLEOTIDE SEQUENCE [LARGE SCALE GENOMIC DNA]</scope>
    <source>
        <strain evidence="6">214</strain>
    </source>
</reference>
<evidence type="ECO:0000256" key="3">
    <source>
        <dbReference type="ARBA" id="ARBA00022833"/>
    </source>
</evidence>
<name>A0AAV5JUD7_9ROSI</name>
<feature type="region of interest" description="Disordered" evidence="4">
    <location>
        <begin position="592"/>
        <end position="626"/>
    </location>
</feature>
<dbReference type="PANTHER" id="PTHR46288">
    <property type="entry name" value="PHORBOL-ESTER/DAG-TYPE DOMAIN-CONTAINING PROTEIN"/>
    <property type="match status" value="1"/>
</dbReference>
<protein>
    <recommendedName>
        <fullName evidence="5">Phorbol-ester/DAG-type domain-containing protein</fullName>
    </recommendedName>
</protein>
<dbReference type="Pfam" id="PF03107">
    <property type="entry name" value="C1_2"/>
    <property type="match status" value="2"/>
</dbReference>
<dbReference type="AlphaFoldDB" id="A0AAV5JUD7"/>
<gene>
    <name evidence="6" type="ORF">SLEP1_g25984</name>
</gene>
<accession>A0AAV5JUD7</accession>
<evidence type="ECO:0000313" key="6">
    <source>
        <dbReference type="EMBL" id="GKV15182.1"/>
    </source>
</evidence>
<comment type="caution">
    <text evidence="6">The sequence shown here is derived from an EMBL/GenBank/DDBJ whole genome shotgun (WGS) entry which is preliminary data.</text>
</comment>
<feature type="compositionally biased region" description="Polar residues" evidence="4">
    <location>
        <begin position="598"/>
        <end position="626"/>
    </location>
</feature>
<proteinExistence type="predicted"/>
<evidence type="ECO:0000313" key="7">
    <source>
        <dbReference type="Proteomes" id="UP001054252"/>
    </source>
</evidence>
<dbReference type="GO" id="GO:0046872">
    <property type="term" value="F:metal ion binding"/>
    <property type="evidence" value="ECO:0007669"/>
    <property type="project" value="UniProtKB-KW"/>
</dbReference>
<dbReference type="InterPro" id="IPR046349">
    <property type="entry name" value="C1-like_sf"/>
</dbReference>
<dbReference type="InterPro" id="IPR013103">
    <property type="entry name" value="RVT_2"/>
</dbReference>
<dbReference type="Proteomes" id="UP001054252">
    <property type="component" value="Unassembled WGS sequence"/>
</dbReference>
<dbReference type="Gene3D" id="3.30.60.20">
    <property type="match status" value="1"/>
</dbReference>
<evidence type="ECO:0000256" key="4">
    <source>
        <dbReference type="SAM" id="MobiDB-lite"/>
    </source>
</evidence>
<dbReference type="PANTHER" id="PTHR46288:SF27">
    <property type="entry name" value="CYSTEINE_HISTIDINE-RICH C1 DOMAIN FAMILY PROTEIN"/>
    <property type="match status" value="1"/>
</dbReference>
<sequence length="626" mass="70351">MFSSLSNFKVSSSHQFPFFTNPSIELFPSDSDAGTSHEVYNASPHAPTSFVEDDLPTGNALDNFEPFSTSSSVSPVDVTSDNVESANELVVPSLSHPTQVRNSPSDLHDYHCFPGITSLHEPQSYQETSFNPLWQQAMEDELQALENTRTWDLVDLLTEKSLIGYIWVYKIKLQSDGSVERYKARLAQPSFKQGMSIAMCIIWVEAIPLSLGMILLLLCVDDMIITGDDVASVEELKQSLSQKFEMKDLGGLSYFLGLEVTSSDDGYLLSQVKYASDLISKAELDDSKSSGLSYHDTPDIAYAVHMVSQFMAAPHSTHYAVILRIIHYVKGTLFHGVHFSANCSPVLCVDFDADWVDDPSDCRSTTNYCLFLVEKHYIKGADQSCFELNHFSHPHPLLLVEDKRDQVREAYCSGCRELIQDSSYRCANCKFFLHKTCAELPRELDHPFHPQHPLVLYDKPQYDSAGVLFKCNSCRKQKGEGFVYHCSACEFDLDIQCALLRKLITGNFPKLQHFSHQYSLLFIEKHYIEDADQSCFACEDPISDRVNISPLQMRYATIRPLFSRVHDGGGAQNSDHLIQALKVWGRTIRPQSPVRYQPPQTLSYSSAPSTLEPLQTPSCSSSQLST</sequence>
<dbReference type="InterPro" id="IPR002219">
    <property type="entry name" value="PKC_DAG/PE"/>
</dbReference>
<feature type="domain" description="Phorbol-ester/DAG-type" evidence="5">
    <location>
        <begin position="394"/>
        <end position="445"/>
    </location>
</feature>
<keyword evidence="3" id="KW-0862">Zinc</keyword>
<dbReference type="EMBL" id="BPVZ01000042">
    <property type="protein sequence ID" value="GKV15182.1"/>
    <property type="molecule type" value="Genomic_DNA"/>
</dbReference>
<evidence type="ECO:0000259" key="5">
    <source>
        <dbReference type="PROSITE" id="PS50081"/>
    </source>
</evidence>
<keyword evidence="2" id="KW-0677">Repeat</keyword>
<evidence type="ECO:0000256" key="1">
    <source>
        <dbReference type="ARBA" id="ARBA00022723"/>
    </source>
</evidence>
<organism evidence="6 7">
    <name type="scientific">Rubroshorea leprosula</name>
    <dbReference type="NCBI Taxonomy" id="152421"/>
    <lineage>
        <taxon>Eukaryota</taxon>
        <taxon>Viridiplantae</taxon>
        <taxon>Streptophyta</taxon>
        <taxon>Embryophyta</taxon>
        <taxon>Tracheophyta</taxon>
        <taxon>Spermatophyta</taxon>
        <taxon>Magnoliopsida</taxon>
        <taxon>eudicotyledons</taxon>
        <taxon>Gunneridae</taxon>
        <taxon>Pentapetalae</taxon>
        <taxon>rosids</taxon>
        <taxon>malvids</taxon>
        <taxon>Malvales</taxon>
        <taxon>Dipterocarpaceae</taxon>
        <taxon>Rubroshorea</taxon>
    </lineage>
</organism>
<keyword evidence="1" id="KW-0479">Metal-binding</keyword>
<dbReference type="PROSITE" id="PS50081">
    <property type="entry name" value="ZF_DAG_PE_2"/>
    <property type="match status" value="1"/>
</dbReference>
<keyword evidence="7" id="KW-1185">Reference proteome</keyword>
<dbReference type="SUPFAM" id="SSF57889">
    <property type="entry name" value="Cysteine-rich domain"/>
    <property type="match status" value="1"/>
</dbReference>
<dbReference type="Pfam" id="PF07727">
    <property type="entry name" value="RVT_2"/>
    <property type="match status" value="1"/>
</dbReference>
<dbReference type="InterPro" id="IPR004146">
    <property type="entry name" value="DC1"/>
</dbReference>